<evidence type="ECO:0000313" key="2">
    <source>
        <dbReference type="Proteomes" id="UP000664859"/>
    </source>
</evidence>
<comment type="caution">
    <text evidence="1">The sequence shown here is derived from an EMBL/GenBank/DDBJ whole genome shotgun (WGS) entry which is preliminary data.</text>
</comment>
<sequence length="345" mass="37477">MAASNEALMAAIAEALAKAADVSNRRDWTAGSLDQAATTLEALTTLEGHNYKPACVETAAAFAAEIRRREDRLLDKWDALQQNIRQLVLGDSSSVARRLSDLRVLTADLEQSVTETEQLGREWDRILALAKTARLPHPTSLRIAVMREDPSLVVAVALAAGELQPPQKDGTSAAWPALRYRVVLMCRLHQLFRLVTQHVVATAPAWDVSGDSSALAIVKQQCQAHPSNSRVLKVALRIATRQPVAVYAVEQECNATLADEQLGLNSWKWQQQRYLDVAKTTHAPLPRGQDDAVPLSIISSVDHTVGLNVSLDCCEAVRGGHGSDHSRHGITLTVLTTLCEDQAAA</sequence>
<name>A0A835ZKF6_9STRA</name>
<keyword evidence="2" id="KW-1185">Reference proteome</keyword>
<dbReference type="EMBL" id="JAFCMP010000004">
    <property type="protein sequence ID" value="KAG5192529.1"/>
    <property type="molecule type" value="Genomic_DNA"/>
</dbReference>
<proteinExistence type="predicted"/>
<dbReference type="AlphaFoldDB" id="A0A835ZKF6"/>
<accession>A0A835ZKF6</accession>
<organism evidence="1 2">
    <name type="scientific">Tribonema minus</name>
    <dbReference type="NCBI Taxonomy" id="303371"/>
    <lineage>
        <taxon>Eukaryota</taxon>
        <taxon>Sar</taxon>
        <taxon>Stramenopiles</taxon>
        <taxon>Ochrophyta</taxon>
        <taxon>PX clade</taxon>
        <taxon>Xanthophyceae</taxon>
        <taxon>Tribonematales</taxon>
        <taxon>Tribonemataceae</taxon>
        <taxon>Tribonema</taxon>
    </lineage>
</organism>
<protein>
    <submittedName>
        <fullName evidence="1">Uncharacterized protein</fullName>
    </submittedName>
</protein>
<gene>
    <name evidence="1" type="ORF">JKP88DRAFT_266119</name>
</gene>
<dbReference type="Proteomes" id="UP000664859">
    <property type="component" value="Unassembled WGS sequence"/>
</dbReference>
<evidence type="ECO:0000313" key="1">
    <source>
        <dbReference type="EMBL" id="KAG5192529.1"/>
    </source>
</evidence>
<reference evidence="1" key="1">
    <citation type="submission" date="2021-02" db="EMBL/GenBank/DDBJ databases">
        <title>First Annotated Genome of the Yellow-green Alga Tribonema minus.</title>
        <authorList>
            <person name="Mahan K.M."/>
        </authorList>
    </citation>
    <scope>NUCLEOTIDE SEQUENCE</scope>
    <source>
        <strain evidence="1">UTEX B ZZ1240</strain>
    </source>
</reference>